<dbReference type="FunCoup" id="D1C3R8">
    <property type="interactions" value="450"/>
</dbReference>
<dbReference type="InterPro" id="IPR012340">
    <property type="entry name" value="NA-bd_OB-fold"/>
</dbReference>
<protein>
    <recommendedName>
        <fullName evidence="2 3">Single-stranded DNA-binding protein</fullName>
        <shortName evidence="2">SSB</shortName>
    </recommendedName>
</protein>
<dbReference type="STRING" id="479434.Sthe_1450"/>
<dbReference type="InterPro" id="IPR011344">
    <property type="entry name" value="ssDNA-bd"/>
</dbReference>
<feature type="compositionally biased region" description="Acidic residues" evidence="4">
    <location>
        <begin position="138"/>
        <end position="148"/>
    </location>
</feature>
<organism evidence="5 6">
    <name type="scientific">Sphaerobacter thermophilus (strain ATCC 49802 / DSM 20745 / KCCM 41009 / NCIMB 13125 / S 6022)</name>
    <dbReference type="NCBI Taxonomy" id="479434"/>
    <lineage>
        <taxon>Bacteria</taxon>
        <taxon>Pseudomonadati</taxon>
        <taxon>Thermomicrobiota</taxon>
        <taxon>Thermomicrobia</taxon>
        <taxon>Sphaerobacterales</taxon>
        <taxon>Sphaerobacterineae</taxon>
        <taxon>Sphaerobacteraceae</taxon>
        <taxon>Sphaerobacter</taxon>
    </lineage>
</organism>
<dbReference type="Gene3D" id="2.40.50.140">
    <property type="entry name" value="Nucleic acid-binding proteins"/>
    <property type="match status" value="1"/>
</dbReference>
<dbReference type="InParanoid" id="D1C3R8"/>
<feature type="region of interest" description="Disordered" evidence="4">
    <location>
        <begin position="123"/>
        <end position="148"/>
    </location>
</feature>
<evidence type="ECO:0000256" key="3">
    <source>
        <dbReference type="RuleBase" id="RU000524"/>
    </source>
</evidence>
<name>D1C3R8_SPHTD</name>
<dbReference type="SUPFAM" id="SSF50249">
    <property type="entry name" value="Nucleic acid-binding proteins"/>
    <property type="match status" value="1"/>
</dbReference>
<dbReference type="HAMAP" id="MF_00984">
    <property type="entry name" value="SSB"/>
    <property type="match status" value="1"/>
</dbReference>
<dbReference type="RefSeq" id="WP_012871932.1">
    <property type="nucleotide sequence ID" value="NC_013523.1"/>
</dbReference>
<dbReference type="NCBIfam" id="TIGR00621">
    <property type="entry name" value="ssb"/>
    <property type="match status" value="1"/>
</dbReference>
<dbReference type="KEGG" id="sti:Sthe_1450"/>
<keyword evidence="1 2" id="KW-0238">DNA-binding</keyword>
<dbReference type="eggNOG" id="COG0629">
    <property type="taxonomic scope" value="Bacteria"/>
</dbReference>
<dbReference type="PANTHER" id="PTHR10302:SF27">
    <property type="entry name" value="SINGLE-STRANDED DNA-BINDING PROTEIN"/>
    <property type="match status" value="1"/>
</dbReference>
<evidence type="ECO:0000256" key="1">
    <source>
        <dbReference type="ARBA" id="ARBA00023125"/>
    </source>
</evidence>
<dbReference type="Proteomes" id="UP000002027">
    <property type="component" value="Chromosome 1"/>
</dbReference>
<dbReference type="AlphaFoldDB" id="D1C3R8"/>
<dbReference type="PROSITE" id="PS50935">
    <property type="entry name" value="SSB"/>
    <property type="match status" value="1"/>
</dbReference>
<proteinExistence type="inferred from homology"/>
<comment type="subunit">
    <text evidence="2">Homotetramer.</text>
</comment>
<dbReference type="EMBL" id="CP001823">
    <property type="protein sequence ID" value="ACZ38885.1"/>
    <property type="molecule type" value="Genomic_DNA"/>
</dbReference>
<evidence type="ECO:0000313" key="5">
    <source>
        <dbReference type="EMBL" id="ACZ38885.1"/>
    </source>
</evidence>
<dbReference type="OrthoDB" id="9809878at2"/>
<reference evidence="6" key="1">
    <citation type="submission" date="2009-11" db="EMBL/GenBank/DDBJ databases">
        <title>The complete chromosome 1 of Sphaerobacter thermophilus DSM 20745.</title>
        <authorList>
            <person name="Lucas S."/>
            <person name="Copeland A."/>
            <person name="Lapidus A."/>
            <person name="Glavina del Rio T."/>
            <person name="Dalin E."/>
            <person name="Tice H."/>
            <person name="Bruce D."/>
            <person name="Goodwin L."/>
            <person name="Pitluck S."/>
            <person name="Kyrpides N."/>
            <person name="Mavromatis K."/>
            <person name="Ivanova N."/>
            <person name="Mikhailova N."/>
            <person name="LaButti K.M."/>
            <person name="Clum A."/>
            <person name="Sun H.I."/>
            <person name="Brettin T."/>
            <person name="Detter J.C."/>
            <person name="Han C."/>
            <person name="Larimer F."/>
            <person name="Land M."/>
            <person name="Hauser L."/>
            <person name="Markowitz V."/>
            <person name="Cheng J.F."/>
            <person name="Hugenholtz P."/>
            <person name="Woyke T."/>
            <person name="Wu D."/>
            <person name="Steenblock K."/>
            <person name="Schneider S."/>
            <person name="Pukall R."/>
            <person name="Goeker M."/>
            <person name="Klenk H.P."/>
            <person name="Eisen J.A."/>
        </authorList>
    </citation>
    <scope>NUCLEOTIDE SEQUENCE [LARGE SCALE GENOMIC DNA]</scope>
    <source>
        <strain evidence="6">ATCC 49802 / DSM 20745 / S 6022</strain>
    </source>
</reference>
<accession>D1C3R8</accession>
<comment type="caution">
    <text evidence="2">Lacks conserved residue(s) required for the propagation of feature annotation.</text>
</comment>
<dbReference type="GO" id="GO:0009295">
    <property type="term" value="C:nucleoid"/>
    <property type="evidence" value="ECO:0007669"/>
    <property type="project" value="TreeGrafter"/>
</dbReference>
<dbReference type="Pfam" id="PF00436">
    <property type="entry name" value="SSB"/>
    <property type="match status" value="1"/>
</dbReference>
<sequence>MFQGLNRIQIIGNLGRDPEMRYTPGGSPVTNFSVAVNRRRRGQDDQWVDETDWFTVVCWERLAEQVDNMATRGFLTKGTKVYVEGRLQVRRYTGNDGMERTAVEIVANRILILSSRGEGMPVERGIPAEQAGGPDFGPPEDDFDDVPF</sequence>
<dbReference type="GO" id="GO:0003697">
    <property type="term" value="F:single-stranded DNA binding"/>
    <property type="evidence" value="ECO:0007669"/>
    <property type="project" value="UniProtKB-UniRule"/>
</dbReference>
<dbReference type="GO" id="GO:0006260">
    <property type="term" value="P:DNA replication"/>
    <property type="evidence" value="ECO:0007669"/>
    <property type="project" value="InterPro"/>
</dbReference>
<dbReference type="PANTHER" id="PTHR10302">
    <property type="entry name" value="SINGLE-STRANDED DNA-BINDING PROTEIN"/>
    <property type="match status" value="1"/>
</dbReference>
<evidence type="ECO:0000313" key="6">
    <source>
        <dbReference type="Proteomes" id="UP000002027"/>
    </source>
</evidence>
<dbReference type="CDD" id="cd04496">
    <property type="entry name" value="SSB_OBF"/>
    <property type="match status" value="1"/>
</dbReference>
<reference evidence="5 6" key="2">
    <citation type="journal article" date="2010" name="Stand. Genomic Sci.">
        <title>Complete genome sequence of Desulfohalobium retbaense type strain (HR(100)).</title>
        <authorList>
            <person name="Spring S."/>
            <person name="Nolan M."/>
            <person name="Lapidus A."/>
            <person name="Glavina Del Rio T."/>
            <person name="Copeland A."/>
            <person name="Tice H."/>
            <person name="Cheng J.F."/>
            <person name="Lucas S."/>
            <person name="Land M."/>
            <person name="Chen F."/>
            <person name="Bruce D."/>
            <person name="Goodwin L."/>
            <person name="Pitluck S."/>
            <person name="Ivanova N."/>
            <person name="Mavromatis K."/>
            <person name="Mikhailova N."/>
            <person name="Pati A."/>
            <person name="Chen A."/>
            <person name="Palaniappan K."/>
            <person name="Hauser L."/>
            <person name="Chang Y.J."/>
            <person name="Jeffries C.D."/>
            <person name="Munk C."/>
            <person name="Kiss H."/>
            <person name="Chain P."/>
            <person name="Han C."/>
            <person name="Brettin T."/>
            <person name="Detter J.C."/>
            <person name="Schuler E."/>
            <person name="Goker M."/>
            <person name="Rohde M."/>
            <person name="Bristow J."/>
            <person name="Eisen J.A."/>
            <person name="Markowitz V."/>
            <person name="Hugenholtz P."/>
            <person name="Kyrpides N.C."/>
            <person name="Klenk H.P."/>
        </authorList>
    </citation>
    <scope>NUCLEOTIDE SEQUENCE [LARGE SCALE GENOMIC DNA]</scope>
    <source>
        <strain evidence="6">ATCC 49802 / DSM 20745 / S 6022</strain>
    </source>
</reference>
<dbReference type="HOGENOM" id="CLU_078758_2_0_0"/>
<keyword evidence="6" id="KW-1185">Reference proteome</keyword>
<dbReference type="InterPro" id="IPR000424">
    <property type="entry name" value="Primosome_PriB/ssb"/>
</dbReference>
<gene>
    <name evidence="5" type="ordered locus">Sthe_1450</name>
</gene>
<evidence type="ECO:0000256" key="4">
    <source>
        <dbReference type="SAM" id="MobiDB-lite"/>
    </source>
</evidence>
<evidence type="ECO:0000256" key="2">
    <source>
        <dbReference type="HAMAP-Rule" id="MF_00984"/>
    </source>
</evidence>